<keyword evidence="2 3" id="KW-0472">Membrane</keyword>
<evidence type="ECO:0000256" key="1">
    <source>
        <dbReference type="ARBA" id="ARBA00004370"/>
    </source>
</evidence>
<keyword evidence="5" id="KW-1185">Reference proteome</keyword>
<comment type="caution">
    <text evidence="4">The sequence shown here is derived from an EMBL/GenBank/DDBJ whole genome shotgun (WGS) entry which is preliminary data.</text>
</comment>
<dbReference type="GO" id="GO:0098542">
    <property type="term" value="P:defense response to other organism"/>
    <property type="evidence" value="ECO:0007669"/>
    <property type="project" value="InterPro"/>
</dbReference>
<dbReference type="PANTHER" id="PTHR31234:SF72">
    <property type="entry name" value="NDR1_HIN1-LIKE PROTEIN 6"/>
    <property type="match status" value="1"/>
</dbReference>
<dbReference type="AlphaFoldDB" id="A0AAD3P326"/>
<evidence type="ECO:0000256" key="3">
    <source>
        <dbReference type="SAM" id="Phobius"/>
    </source>
</evidence>
<sequence length="366" mass="41202">MMLQSTEPPLPPNYIVLNDNRVRRRPPTYPLGRNAHRDDASWFGGSRFLKCMCWCYCVLFVIILLLGGLLFYAYTFYKPKLPSYEMLDFEVIAFNAQPDFSHYTEFQVTVRIDNPNLFIRLTYEEGSAVSILFGHSPLCFGKLPNIHQGHNNVTMIKVVLKGKSTFGSGLYRALTGGKIPLVLSVRAPVVIVLADKFPLRQFTAKVNCTMVVNNLKPGKKPSILSTDYSYGMLGFLPGFKLLTIMLQLTLAVNYLNGNLSASTMTTGALTDRARGIFPRRVPKQDRHGAALFVGEPNKQVWIFGPNRDLKLRVEAEIGLGIEGYDLKVQHFIRWEFGLVKCVGIEEEAAQQKDDYKEDAIAPTHTL</sequence>
<gene>
    <name evidence="4" type="ORF">Nepgr_000440</name>
</gene>
<dbReference type="EMBL" id="BSYO01000001">
    <property type="protein sequence ID" value="GMG98600.1"/>
    <property type="molecule type" value="Genomic_DNA"/>
</dbReference>
<dbReference type="Proteomes" id="UP001279734">
    <property type="component" value="Unassembled WGS sequence"/>
</dbReference>
<proteinExistence type="predicted"/>
<dbReference type="InterPro" id="IPR044839">
    <property type="entry name" value="NDR1-like"/>
</dbReference>
<organism evidence="4 5">
    <name type="scientific">Nepenthes gracilis</name>
    <name type="common">Slender pitcher plant</name>
    <dbReference type="NCBI Taxonomy" id="150966"/>
    <lineage>
        <taxon>Eukaryota</taxon>
        <taxon>Viridiplantae</taxon>
        <taxon>Streptophyta</taxon>
        <taxon>Embryophyta</taxon>
        <taxon>Tracheophyta</taxon>
        <taxon>Spermatophyta</taxon>
        <taxon>Magnoliopsida</taxon>
        <taxon>eudicotyledons</taxon>
        <taxon>Gunneridae</taxon>
        <taxon>Pentapetalae</taxon>
        <taxon>Caryophyllales</taxon>
        <taxon>Nepenthaceae</taxon>
        <taxon>Nepenthes</taxon>
    </lineage>
</organism>
<keyword evidence="3" id="KW-1133">Transmembrane helix</keyword>
<protein>
    <recommendedName>
        <fullName evidence="6">Late embryogenesis abundant protein LEA-2 subgroup domain-containing protein</fullName>
    </recommendedName>
</protein>
<evidence type="ECO:0000256" key="2">
    <source>
        <dbReference type="ARBA" id="ARBA00023136"/>
    </source>
</evidence>
<name>A0AAD3P326_NEPGR</name>
<dbReference type="GO" id="GO:0005886">
    <property type="term" value="C:plasma membrane"/>
    <property type="evidence" value="ECO:0007669"/>
    <property type="project" value="TreeGrafter"/>
</dbReference>
<evidence type="ECO:0008006" key="6">
    <source>
        <dbReference type="Google" id="ProtNLM"/>
    </source>
</evidence>
<reference evidence="4" key="1">
    <citation type="submission" date="2023-05" db="EMBL/GenBank/DDBJ databases">
        <title>Nepenthes gracilis genome sequencing.</title>
        <authorList>
            <person name="Fukushima K."/>
        </authorList>
    </citation>
    <scope>NUCLEOTIDE SEQUENCE</scope>
    <source>
        <strain evidence="4">SING2019-196</strain>
    </source>
</reference>
<dbReference type="PANTHER" id="PTHR31234">
    <property type="entry name" value="LATE EMBRYOGENESIS ABUNDANT (LEA) HYDROXYPROLINE-RICH GLYCOPROTEIN FAMILY"/>
    <property type="match status" value="1"/>
</dbReference>
<evidence type="ECO:0000313" key="5">
    <source>
        <dbReference type="Proteomes" id="UP001279734"/>
    </source>
</evidence>
<comment type="subcellular location">
    <subcellularLocation>
        <location evidence="1">Membrane</location>
    </subcellularLocation>
</comment>
<evidence type="ECO:0000313" key="4">
    <source>
        <dbReference type="EMBL" id="GMG98600.1"/>
    </source>
</evidence>
<feature type="transmembrane region" description="Helical" evidence="3">
    <location>
        <begin position="53"/>
        <end position="74"/>
    </location>
</feature>
<keyword evidence="3" id="KW-0812">Transmembrane</keyword>
<accession>A0AAD3P326</accession>